<proteinExistence type="predicted"/>
<sequence length="161" mass="18932">QGSISINRLLEAIEYILNKHKILRTVISFNNDNGILEQHIDNRRHIFQLVSNQTLKNENELQDILYQTIINPNLFDLTTGRVFHCEVLRQEIISNNDNRFITDSDILLIAFHHAAIDRSAYQIFLNDLCFAYSANVQWTDDEDLLQYIDYSVHERLIDMKP</sequence>
<gene>
    <name evidence="2" type="ORF">OXD698_LOCUS50320</name>
</gene>
<feature type="non-terminal residue" evidence="2">
    <location>
        <position position="1"/>
    </location>
</feature>
<reference evidence="2" key="1">
    <citation type="submission" date="2021-02" db="EMBL/GenBank/DDBJ databases">
        <authorList>
            <person name="Nowell W R."/>
        </authorList>
    </citation>
    <scope>NUCLEOTIDE SEQUENCE</scope>
</reference>
<dbReference type="Pfam" id="PF00668">
    <property type="entry name" value="Condensation"/>
    <property type="match status" value="1"/>
</dbReference>
<feature type="domain" description="Condensation" evidence="1">
    <location>
        <begin position="2"/>
        <end position="155"/>
    </location>
</feature>
<accession>A0A820N0F7</accession>
<dbReference type="AlphaFoldDB" id="A0A820N0F7"/>
<dbReference type="InterPro" id="IPR001242">
    <property type="entry name" value="Condensation_dom"/>
</dbReference>
<evidence type="ECO:0000313" key="3">
    <source>
        <dbReference type="Proteomes" id="UP000663844"/>
    </source>
</evidence>
<organism evidence="2 3">
    <name type="scientific">Adineta steineri</name>
    <dbReference type="NCBI Taxonomy" id="433720"/>
    <lineage>
        <taxon>Eukaryota</taxon>
        <taxon>Metazoa</taxon>
        <taxon>Spiralia</taxon>
        <taxon>Gnathifera</taxon>
        <taxon>Rotifera</taxon>
        <taxon>Eurotatoria</taxon>
        <taxon>Bdelloidea</taxon>
        <taxon>Adinetida</taxon>
        <taxon>Adinetidae</taxon>
        <taxon>Adineta</taxon>
    </lineage>
</organism>
<name>A0A820N0F7_9BILA</name>
<dbReference type="SUPFAM" id="SSF52777">
    <property type="entry name" value="CoA-dependent acyltransferases"/>
    <property type="match status" value="1"/>
</dbReference>
<dbReference type="GO" id="GO:0003824">
    <property type="term" value="F:catalytic activity"/>
    <property type="evidence" value="ECO:0007669"/>
    <property type="project" value="InterPro"/>
</dbReference>
<evidence type="ECO:0000259" key="1">
    <source>
        <dbReference type="Pfam" id="PF00668"/>
    </source>
</evidence>
<dbReference type="Gene3D" id="3.30.559.10">
    <property type="entry name" value="Chloramphenicol acetyltransferase-like domain"/>
    <property type="match status" value="1"/>
</dbReference>
<evidence type="ECO:0000313" key="2">
    <source>
        <dbReference type="EMBL" id="CAF4379957.1"/>
    </source>
</evidence>
<comment type="caution">
    <text evidence="2">The sequence shown here is derived from an EMBL/GenBank/DDBJ whole genome shotgun (WGS) entry which is preliminary data.</text>
</comment>
<dbReference type="Proteomes" id="UP000663844">
    <property type="component" value="Unassembled WGS sequence"/>
</dbReference>
<dbReference type="EMBL" id="CAJOAZ010023939">
    <property type="protein sequence ID" value="CAF4379957.1"/>
    <property type="molecule type" value="Genomic_DNA"/>
</dbReference>
<protein>
    <recommendedName>
        <fullName evidence="1">Condensation domain-containing protein</fullName>
    </recommendedName>
</protein>
<dbReference type="InterPro" id="IPR023213">
    <property type="entry name" value="CAT-like_dom_sf"/>
</dbReference>